<evidence type="ECO:0000313" key="2">
    <source>
        <dbReference type="Proteomes" id="UP000321245"/>
    </source>
</evidence>
<comment type="caution">
    <text evidence="1">The sequence shown here is derived from an EMBL/GenBank/DDBJ whole genome shotgun (WGS) entry which is preliminary data.</text>
</comment>
<organism evidence="1 2">
    <name type="scientific">Empedobacter brevis NBRC 14943 = ATCC 43319</name>
    <dbReference type="NCBI Taxonomy" id="1218108"/>
    <lineage>
        <taxon>Bacteria</taxon>
        <taxon>Pseudomonadati</taxon>
        <taxon>Bacteroidota</taxon>
        <taxon>Flavobacteriia</taxon>
        <taxon>Flavobacteriales</taxon>
        <taxon>Weeksellaceae</taxon>
        <taxon>Empedobacter</taxon>
    </lineage>
</organism>
<evidence type="ECO:0000313" key="1">
    <source>
        <dbReference type="EMBL" id="GEM50667.1"/>
    </source>
</evidence>
<dbReference type="RefSeq" id="WP_019974052.1">
    <property type="nucleotide sequence ID" value="NZ_BJXC01000002.1"/>
</dbReference>
<sequence>MKKIIILFVFVLGVGSAKAQELSLEEKIKILTENNWRLIRLEDQNGKMYSLPDDLRNKTLVLNPQNKTAFFYLPNSNEEVYIYDGYKITDDKIYIGKDFVLQYKLDNLIGVKIRIWDPDYEADWVWMDIPKETDAAYLKSINYIK</sequence>
<name>A0A511NDI4_9FLAO</name>
<dbReference type="Proteomes" id="UP000321245">
    <property type="component" value="Unassembled WGS sequence"/>
</dbReference>
<protein>
    <recommendedName>
        <fullName evidence="3">DUF4488 domain-containing protein</fullName>
    </recommendedName>
</protein>
<accession>A0A511NDI4</accession>
<dbReference type="STRING" id="1218108.GCA_000382425_00541"/>
<dbReference type="EMBL" id="BJXC01000002">
    <property type="protein sequence ID" value="GEM50667.1"/>
    <property type="molecule type" value="Genomic_DNA"/>
</dbReference>
<proteinExistence type="predicted"/>
<dbReference type="GeneID" id="84648814"/>
<dbReference type="AlphaFoldDB" id="A0A511NDI4"/>
<gene>
    <name evidence="1" type="ORF">EB1_04570</name>
</gene>
<evidence type="ECO:0008006" key="3">
    <source>
        <dbReference type="Google" id="ProtNLM"/>
    </source>
</evidence>
<reference evidence="1 2" key="1">
    <citation type="submission" date="2019-07" db="EMBL/GenBank/DDBJ databases">
        <title>Whole genome shotgun sequence of Empedobacter brevis NBRC 14943.</title>
        <authorList>
            <person name="Hosoyama A."/>
            <person name="Uohara A."/>
            <person name="Ohji S."/>
            <person name="Ichikawa N."/>
        </authorList>
    </citation>
    <scope>NUCLEOTIDE SEQUENCE [LARGE SCALE GENOMIC DNA]</scope>
    <source>
        <strain evidence="1 2">NBRC 14943</strain>
    </source>
</reference>
<keyword evidence="2" id="KW-1185">Reference proteome</keyword>